<comment type="caution">
    <text evidence="18">The sequence shown here is derived from an EMBL/GenBank/DDBJ whole genome shotgun (WGS) entry which is preliminary data.</text>
</comment>
<dbReference type="InterPro" id="IPR011059">
    <property type="entry name" value="Metal-dep_hydrolase_composite"/>
</dbReference>
<evidence type="ECO:0000256" key="11">
    <source>
        <dbReference type="ARBA" id="ARBA00069860"/>
    </source>
</evidence>
<evidence type="ECO:0000256" key="2">
    <source>
        <dbReference type="ARBA" id="ARBA00004984"/>
    </source>
</evidence>
<dbReference type="InterPro" id="IPR021514">
    <property type="entry name" value="DUF3176"/>
</dbReference>
<evidence type="ECO:0000256" key="12">
    <source>
        <dbReference type="ARBA" id="ARBA00083147"/>
    </source>
</evidence>
<accession>A0A9P6LH65</accession>
<keyword evidence="14" id="KW-0812">Transmembrane</keyword>
<dbReference type="InterPro" id="IPR032466">
    <property type="entry name" value="Metal_Hydrolase"/>
</dbReference>
<evidence type="ECO:0000259" key="15">
    <source>
        <dbReference type="Pfam" id="PF01979"/>
    </source>
</evidence>
<evidence type="ECO:0000256" key="4">
    <source>
        <dbReference type="ARBA" id="ARBA00012781"/>
    </source>
</evidence>
<dbReference type="Gene3D" id="3.20.20.140">
    <property type="entry name" value="Metal-dependent hydrolases"/>
    <property type="match status" value="1"/>
</dbReference>
<dbReference type="GO" id="GO:0008892">
    <property type="term" value="F:guanine deaminase activity"/>
    <property type="evidence" value="ECO:0007669"/>
    <property type="project" value="UniProtKB-EC"/>
</dbReference>
<keyword evidence="5" id="KW-0479">Metal-binding</keyword>
<keyword evidence="14" id="KW-0472">Membrane</keyword>
<evidence type="ECO:0000256" key="9">
    <source>
        <dbReference type="ARBA" id="ARBA00051148"/>
    </source>
</evidence>
<reference evidence="18" key="1">
    <citation type="submission" date="2020-03" db="EMBL/GenBank/DDBJ databases">
        <authorList>
            <person name="He L."/>
        </authorList>
    </citation>
    <scope>NUCLEOTIDE SEQUENCE</scope>
    <source>
        <strain evidence="18">CkLH20</strain>
    </source>
</reference>
<comment type="similarity">
    <text evidence="3">Belongs to the metallo-dependent hydrolases superfamily. ATZ/TRZ family.</text>
</comment>
<dbReference type="SUPFAM" id="SSF51556">
    <property type="entry name" value="Metallo-dependent hydrolases"/>
    <property type="match status" value="1"/>
</dbReference>
<dbReference type="SUPFAM" id="SSF52540">
    <property type="entry name" value="P-loop containing nucleoside triphosphate hydrolases"/>
    <property type="match status" value="1"/>
</dbReference>
<dbReference type="RefSeq" id="XP_038742684.1">
    <property type="nucleotide sequence ID" value="XM_038892101.1"/>
</dbReference>
<comment type="catalytic activity">
    <reaction evidence="9">
        <text>guanine + H2O + H(+) = xanthine + NH4(+)</text>
        <dbReference type="Rhea" id="RHEA:14665"/>
        <dbReference type="ChEBI" id="CHEBI:15377"/>
        <dbReference type="ChEBI" id="CHEBI:15378"/>
        <dbReference type="ChEBI" id="CHEBI:16235"/>
        <dbReference type="ChEBI" id="CHEBI:17712"/>
        <dbReference type="ChEBI" id="CHEBI:28938"/>
        <dbReference type="EC" id="3.5.4.3"/>
    </reaction>
</comment>
<dbReference type="EC" id="3.5.4.3" evidence="4"/>
<dbReference type="Pfam" id="PF01979">
    <property type="entry name" value="Amidohydro_1"/>
    <property type="match status" value="1"/>
</dbReference>
<evidence type="ECO:0000256" key="5">
    <source>
        <dbReference type="ARBA" id="ARBA00022723"/>
    </source>
</evidence>
<proteinExistence type="inferred from homology"/>
<feature type="compositionally biased region" description="Polar residues" evidence="13">
    <location>
        <begin position="875"/>
        <end position="884"/>
    </location>
</feature>
<dbReference type="OrthoDB" id="194468at2759"/>
<evidence type="ECO:0000256" key="7">
    <source>
        <dbReference type="ARBA" id="ARBA00022801"/>
    </source>
</evidence>
<comment type="pathway">
    <text evidence="2">Purine metabolism; guanine degradation; xanthine from guanine: step 1/1.</text>
</comment>
<feature type="domain" description="Nephrocystin 3-like N-terminal" evidence="16">
    <location>
        <begin position="918"/>
        <end position="1081"/>
    </location>
</feature>
<dbReference type="Gene3D" id="3.40.50.300">
    <property type="entry name" value="P-loop containing nucleotide triphosphate hydrolases"/>
    <property type="match status" value="1"/>
</dbReference>
<feature type="region of interest" description="Disordered" evidence="13">
    <location>
        <begin position="842"/>
        <end position="907"/>
    </location>
</feature>
<feature type="transmembrane region" description="Helical" evidence="14">
    <location>
        <begin position="1574"/>
        <end position="1599"/>
    </location>
</feature>
<evidence type="ECO:0000256" key="13">
    <source>
        <dbReference type="SAM" id="MobiDB-lite"/>
    </source>
</evidence>
<comment type="cofactor">
    <cofactor evidence="1">
        <name>Zn(2+)</name>
        <dbReference type="ChEBI" id="CHEBI:29105"/>
    </cofactor>
</comment>
<feature type="domain" description="DUF7791" evidence="17">
    <location>
        <begin position="1190"/>
        <end position="1312"/>
    </location>
</feature>
<keyword evidence="19" id="KW-1185">Reference proteome</keyword>
<dbReference type="FunFam" id="3.20.20.140:FF:000022">
    <property type="entry name" value="Guanine deaminase"/>
    <property type="match status" value="1"/>
</dbReference>
<evidence type="ECO:0000259" key="16">
    <source>
        <dbReference type="Pfam" id="PF24883"/>
    </source>
</evidence>
<keyword evidence="6" id="KW-0677">Repeat</keyword>
<keyword evidence="14" id="KW-1133">Transmembrane helix</keyword>
<evidence type="ECO:0000256" key="10">
    <source>
        <dbReference type="ARBA" id="ARBA00056079"/>
    </source>
</evidence>
<evidence type="ECO:0000256" key="3">
    <source>
        <dbReference type="ARBA" id="ARBA00006745"/>
    </source>
</evidence>
<keyword evidence="8" id="KW-0862">Zinc</keyword>
<dbReference type="GeneID" id="62165175"/>
<dbReference type="PANTHER" id="PTHR11271">
    <property type="entry name" value="GUANINE DEAMINASE"/>
    <property type="match status" value="1"/>
</dbReference>
<feature type="compositionally biased region" description="Basic and acidic residues" evidence="13">
    <location>
        <begin position="886"/>
        <end position="907"/>
    </location>
</feature>
<evidence type="ECO:0000259" key="17">
    <source>
        <dbReference type="Pfam" id="PF25053"/>
    </source>
</evidence>
<evidence type="ECO:0000256" key="1">
    <source>
        <dbReference type="ARBA" id="ARBA00001947"/>
    </source>
</evidence>
<dbReference type="Pfam" id="PF24883">
    <property type="entry name" value="NPHP3_N"/>
    <property type="match status" value="1"/>
</dbReference>
<dbReference type="Pfam" id="PF11374">
    <property type="entry name" value="DUF3176"/>
    <property type="match status" value="1"/>
</dbReference>
<dbReference type="EMBL" id="JAATWM020000033">
    <property type="protein sequence ID" value="KAF9873223.1"/>
    <property type="molecule type" value="Genomic_DNA"/>
</dbReference>
<feature type="compositionally biased region" description="Acidic residues" evidence="13">
    <location>
        <begin position="785"/>
        <end position="794"/>
    </location>
</feature>
<dbReference type="InterPro" id="IPR006680">
    <property type="entry name" value="Amidohydro-rel"/>
</dbReference>
<evidence type="ECO:0000313" key="19">
    <source>
        <dbReference type="Proteomes" id="UP000781932"/>
    </source>
</evidence>
<feature type="region of interest" description="Disordered" evidence="13">
    <location>
        <begin position="1540"/>
        <end position="1564"/>
    </location>
</feature>
<evidence type="ECO:0000313" key="18">
    <source>
        <dbReference type="EMBL" id="KAF9873223.1"/>
    </source>
</evidence>
<dbReference type="InterPro" id="IPR027417">
    <property type="entry name" value="P-loop_NTPase"/>
</dbReference>
<feature type="domain" description="Amidohydrolase-related" evidence="15">
    <location>
        <begin position="93"/>
        <end position="472"/>
    </location>
</feature>
<dbReference type="PANTHER" id="PTHR11271:SF6">
    <property type="entry name" value="GUANINE DEAMINASE"/>
    <property type="match status" value="1"/>
</dbReference>
<dbReference type="Gene3D" id="2.30.40.10">
    <property type="entry name" value="Urease, subunit C, domain 1"/>
    <property type="match status" value="1"/>
</dbReference>
<reference evidence="18" key="2">
    <citation type="submission" date="2020-11" db="EMBL/GenBank/DDBJ databases">
        <title>Whole genome sequencing of Colletotrichum sp.</title>
        <authorList>
            <person name="Li H."/>
        </authorList>
    </citation>
    <scope>NUCLEOTIDE SEQUENCE</scope>
    <source>
        <strain evidence="18">CkLH20</strain>
    </source>
</reference>
<evidence type="ECO:0000256" key="8">
    <source>
        <dbReference type="ARBA" id="ARBA00022833"/>
    </source>
</evidence>
<dbReference type="InterPro" id="IPR051607">
    <property type="entry name" value="Metallo-dep_hydrolases"/>
</dbReference>
<dbReference type="GO" id="GO:0046098">
    <property type="term" value="P:guanine metabolic process"/>
    <property type="evidence" value="ECO:0007669"/>
    <property type="project" value="TreeGrafter"/>
</dbReference>
<feature type="region of interest" description="Disordered" evidence="13">
    <location>
        <begin position="779"/>
        <end position="815"/>
    </location>
</feature>
<evidence type="ECO:0000256" key="6">
    <source>
        <dbReference type="ARBA" id="ARBA00022737"/>
    </source>
</evidence>
<dbReference type="Proteomes" id="UP000781932">
    <property type="component" value="Unassembled WGS sequence"/>
</dbReference>
<dbReference type="InterPro" id="IPR056884">
    <property type="entry name" value="NPHP3-like_N"/>
</dbReference>
<keyword evidence="7" id="KW-0378">Hydrolase</keyword>
<feature type="transmembrane region" description="Helical" evidence="14">
    <location>
        <begin position="1683"/>
        <end position="1701"/>
    </location>
</feature>
<dbReference type="GO" id="GO:0005829">
    <property type="term" value="C:cytosol"/>
    <property type="evidence" value="ECO:0007669"/>
    <property type="project" value="TreeGrafter"/>
</dbReference>
<sequence length="2214" mass="246798">MGDMIRDPSPASAPRQEKDRRGNQLFLGTFVHSKSREELEYLHDTAVCVDTDGTIVAVERCAGLEEAQAVLFPRLGWTRGDVKVRIGGEGEFYFPGFIDTHVHASQYPNVGIFGKSTLLDWLNTYTFPLESSLKDLDKAKRVYTACVKRTLAHGTTTSAYYATIDVAATNLLADICLRLGQRAFVGRVCMDRPGLCPEYYKDEDAEDSLRRTRETIEHIRSIDPGFDLVAPVLTPRFAPSCSADAMKGLSAMQKELDVLVQTHISENQGEIELVKELFPESESYTAVYDDVGLLGEKTVLAHAIHLSDEEASTIAERGAKISHCPCSNSSITSGAARVRWLWDKGIEVGLGTDMSGGYSPSILEAARQAALVSRHVAMGMEGEEKERAKLTVEEVLFLGTRGGARVVGLGDRIGGFEVGMQWDAQLVGLPVVDGEGEAGWDSNVDVFGWEDWEERIAKWVFNGDDRNTRGVWNSAVTPYCAMSGLEGIAGLSLACNVMQLIDSGRDTVSLCCRIYHSGEVEPDLKLKAQALQETSAEVTNLLTSKGTPTPQTTGAEKRLLVISRSCIQHAKDLDDEITYLTPSSNSKLSALVTTSRAVWRKRRLDRLKTSLENAQNTMETLVLVRLFAKAEAFFGKSRDSFERVDDTLKNFIATHSRDSNVLRKIIRDESQVVRDQVTTQSSKSQDAITALGREFSTELRVHETRFANVVSSSSIEIQDALSRKISSVDEATAADHAYQRLLHSLKYEGMNERKNSLKPSHPETLRWIFNDNLRDYNAVYKEPPEDTPDPDIVEDNPRDDSAVYKKPPGNNPYLDIVEELSTDDEFDDDTDDDAFIEEYGTIDLARRSGSPGAQTSSEDLGSSTGFEVETDGSPLGNQGTSPDQYNYEKDGDGDKDAKNSVDSDPGRGHELAFPLWDSFVQWLLDHEGKPYWISGKPGSGKSTLMKFIESSEETTEILGMWHPNSKVISHFIWKPGMRMQKSYKGILCSLLHQAMLVSEQYGQRLASVMDINNKTSDTDWTIGDLEVTLLDLLRHSDCSFLFLIDGLDEISDVDGDEQYQFIIFLARLVQKDKVKVCVSSRPEPIFKQHLETHPMLLMQDLTERDIEKYSSDMLKEFDIKSRDGRASVTALILLRAEGVFLWVVLVLQSLRRGLRNDDDWNMIHSRISSLPKDISDLYRDMWMRSNGDSTFYQTEAALYFQLVLERLEEDYKNWSQVNECSVLQLATASWVAPLQSFTQSGALPSRRGLLDRCAYTVRTLPTRCMGLLEVAEPTASQSAFVSDDEDNLGVWANATVRFIHRTVVDFLLDDDFGRKVLGIDPMRHSWRGFLLYVLNKFNCGPSEETIKRFDVLSIIKAFVATGILADLESKVCILRVDCHSDWVPYEFTLLTRSQEEPELGQAIYLQINDDLLLDAVLNLVQIRSEFDSTMELGISPLASTLMLRSVELPAGDVNRWVLPYFMVDGTVDTEYDAYFIQKLLNSRREKEFVDEVAILRNFGYDLHKHEALSPQSWKSSPQSFKPVKTFSIPRKPVATYSSIQECPGDQSDGASQPPSYISETSAEKTRTTTRGRSLWRIWALELICIALSIILFIVIVVVLSKFDQQSLPNWPWGITLNSFVAFFTTLTKAAFIVPVSVAISQTQWTWFNQEKPQSLYDFHVIDQASRGAWGSLVLIWRFRFRHVVALGALLIIISTVTAPVTQLSIDYPIRDTLVAGEEAVTKAVLDIRAPRDELYRATQQAIYMGSLLDFTGFLKPLSFADITTGRATCSTGNCTFNQYQSLGVCVKMANISSHLTVEEFANSSMLETPVMGESIRAVPDLKVYRASLGGGLDMAHYNNLAVYAEMLNGNLTFAFGDDPALQRTRIASFAVMYTTPTVYNDTWWGSKKNDAPSVKELVNNIGEFRHDATEVLFHLCAQTYETEVRTGVEATRVVESFTDMELIEPVGGSFLDMNCSSFLYEQSSICQTRQDRWDEVLELKVASNASSAPDGPSSGSTQSFTANYLGLEDMAGTMKSYLVGYASVSPDTEIDEDTPIIYAGGEFVRRLHQSVLFALHDSLENRQAALSNIYTNIATSLSALIRVGQPTTFAHAAFNVTGEAWKEASYVRITWGWISLLATEIAIAIVFLALTIANQVRRGELNDDEPGPVRDLKDSSLGPMVALSRDCHSAAGGGLRPIGELKQAAKEVKVRLEGRQIVLADEPVDGRREVREGP</sequence>
<feature type="transmembrane region" description="Helical" evidence="14">
    <location>
        <begin position="2111"/>
        <end position="2133"/>
    </location>
</feature>
<dbReference type="Pfam" id="PF25053">
    <property type="entry name" value="DUF7791"/>
    <property type="match status" value="1"/>
</dbReference>
<protein>
    <recommendedName>
        <fullName evidence="11">Probable guanine deaminase</fullName>
        <ecNumber evidence="4">3.5.4.3</ecNumber>
    </recommendedName>
    <alternativeName>
        <fullName evidence="12">Guanine aminohydrolase</fullName>
    </alternativeName>
</protein>
<comment type="function">
    <text evidence="10">Catalyzes the hydrolytic deamination of guanine, producing xanthine and ammonia.</text>
</comment>
<gene>
    <name evidence="18" type="ORF">CkaCkLH20_09386</name>
</gene>
<feature type="compositionally biased region" description="Polar residues" evidence="13">
    <location>
        <begin position="851"/>
        <end position="865"/>
    </location>
</feature>
<evidence type="ECO:0000256" key="14">
    <source>
        <dbReference type="SAM" id="Phobius"/>
    </source>
</evidence>
<feature type="compositionally biased region" description="Polar residues" evidence="13">
    <location>
        <begin position="1548"/>
        <end position="1560"/>
    </location>
</feature>
<dbReference type="InterPro" id="IPR056693">
    <property type="entry name" value="DUF7791"/>
</dbReference>
<dbReference type="GO" id="GO:0008270">
    <property type="term" value="F:zinc ion binding"/>
    <property type="evidence" value="ECO:0007669"/>
    <property type="project" value="TreeGrafter"/>
</dbReference>
<name>A0A9P6LH65_9PEZI</name>
<organism evidence="18 19">
    <name type="scientific">Colletotrichum karsti</name>
    <dbReference type="NCBI Taxonomy" id="1095194"/>
    <lineage>
        <taxon>Eukaryota</taxon>
        <taxon>Fungi</taxon>
        <taxon>Dikarya</taxon>
        <taxon>Ascomycota</taxon>
        <taxon>Pezizomycotina</taxon>
        <taxon>Sordariomycetes</taxon>
        <taxon>Hypocreomycetidae</taxon>
        <taxon>Glomerellales</taxon>
        <taxon>Glomerellaceae</taxon>
        <taxon>Colletotrichum</taxon>
        <taxon>Colletotrichum boninense species complex</taxon>
    </lineage>
</organism>